<comment type="caution">
    <text evidence="3">The sequence shown here is derived from an EMBL/GenBank/DDBJ whole genome shotgun (WGS) entry which is preliminary data.</text>
</comment>
<evidence type="ECO:0000313" key="3">
    <source>
        <dbReference type="EMBL" id="TNY19198.1"/>
    </source>
</evidence>
<keyword evidence="4" id="KW-1185">Reference proteome</keyword>
<evidence type="ECO:0000256" key="2">
    <source>
        <dbReference type="SAM" id="Phobius"/>
    </source>
</evidence>
<keyword evidence="2" id="KW-1133">Transmembrane helix</keyword>
<dbReference type="Gene3D" id="3.40.50.1110">
    <property type="entry name" value="SGNH hydrolase"/>
    <property type="match status" value="1"/>
</dbReference>
<evidence type="ECO:0008006" key="5">
    <source>
        <dbReference type="Google" id="ProtNLM"/>
    </source>
</evidence>
<evidence type="ECO:0000256" key="1">
    <source>
        <dbReference type="SAM" id="MobiDB-lite"/>
    </source>
</evidence>
<evidence type="ECO:0000313" key="4">
    <source>
        <dbReference type="Proteomes" id="UP000311382"/>
    </source>
</evidence>
<keyword evidence="2" id="KW-0472">Membrane</keyword>
<dbReference type="SUPFAM" id="SSF52266">
    <property type="entry name" value="SGNH hydrolase"/>
    <property type="match status" value="1"/>
</dbReference>
<feature type="compositionally biased region" description="Low complexity" evidence="1">
    <location>
        <begin position="50"/>
        <end position="67"/>
    </location>
</feature>
<feature type="transmembrane region" description="Helical" evidence="2">
    <location>
        <begin position="108"/>
        <end position="125"/>
    </location>
</feature>
<feature type="region of interest" description="Disordered" evidence="1">
    <location>
        <begin position="1"/>
        <end position="78"/>
    </location>
</feature>
<feature type="compositionally biased region" description="Low complexity" evidence="1">
    <location>
        <begin position="26"/>
        <end position="41"/>
    </location>
</feature>
<dbReference type="OrthoDB" id="2534364at2759"/>
<protein>
    <recommendedName>
        <fullName evidence="5">Proteophosphoglycan ppg4</fullName>
    </recommendedName>
</protein>
<proteinExistence type="predicted"/>
<keyword evidence="2" id="KW-0812">Transmembrane</keyword>
<accession>A0A5C5FQQ4</accession>
<dbReference type="InterPro" id="IPR036514">
    <property type="entry name" value="SGNH_hydro_sf"/>
</dbReference>
<dbReference type="AlphaFoldDB" id="A0A5C5FQQ4"/>
<sequence>MPPRRRPSAPSTPLLDVGPGTDDMPAFKSSATDFSSTASSTQRNAFTSLAASSPAPDRPPASATSDAAGGGARRPGFVYRSKSATGEHLVRLRDRVQMLYNGRREARTRFVTLAGLVVLFTWFLLGRIRHLGRDSPIPCDALHQPGRLLVNLTSPLHTHWRPLAERRCPPLPKYLPALWHVTHGTERDFPQYRASTFSQDYQRIAAEPLPLSTRLADAILSRATPDPIPFLRRRRAHPPTVLVIGDSVDRNGLVQFCQLFRRNVTISHYHDIRQHPPGPYPADLTREHGPKFDGWDQRGLMHRCELPFADGSGVALRVINGFHYGMDALDEFNTPDHTDWHAPGKMETRIDELFLPAIEQLGGVYKVDVVQLHSGMWDLALFGMQDDKTKWLLTTPLTPEQLAWWQERMRHAIDHVRRRFPKARIVLRKLHRTDDSVVGTQYITNLSVEPVALRVHQLRHLQEEVARSEGLPIFDFGHVLEGYQLFQEKVHPLLVPGGVVYAHNLVHQLRLALGSRKSWRRGWVWDA</sequence>
<gene>
    <name evidence="3" type="ORF">DMC30DRAFT_448146</name>
</gene>
<name>A0A5C5FQQ4_9BASI</name>
<dbReference type="EMBL" id="SOZI01000104">
    <property type="protein sequence ID" value="TNY19198.1"/>
    <property type="molecule type" value="Genomic_DNA"/>
</dbReference>
<dbReference type="Proteomes" id="UP000311382">
    <property type="component" value="Unassembled WGS sequence"/>
</dbReference>
<organism evidence="3 4">
    <name type="scientific">Rhodotorula diobovata</name>
    <dbReference type="NCBI Taxonomy" id="5288"/>
    <lineage>
        <taxon>Eukaryota</taxon>
        <taxon>Fungi</taxon>
        <taxon>Dikarya</taxon>
        <taxon>Basidiomycota</taxon>
        <taxon>Pucciniomycotina</taxon>
        <taxon>Microbotryomycetes</taxon>
        <taxon>Sporidiobolales</taxon>
        <taxon>Sporidiobolaceae</taxon>
        <taxon>Rhodotorula</taxon>
    </lineage>
</organism>
<reference evidence="3 4" key="1">
    <citation type="submission" date="2019-03" db="EMBL/GenBank/DDBJ databases">
        <title>Rhodosporidium diobovatum UCD-FST 08-225 genome sequencing, assembly, and annotation.</title>
        <authorList>
            <person name="Fakankun I.U."/>
            <person name="Fristensky B."/>
            <person name="Levin D.B."/>
        </authorList>
    </citation>
    <scope>NUCLEOTIDE SEQUENCE [LARGE SCALE GENOMIC DNA]</scope>
    <source>
        <strain evidence="3 4">UCD-FST 08-225</strain>
    </source>
</reference>